<reference evidence="1 2" key="1">
    <citation type="submission" date="2016-02" db="EMBL/GenBank/DDBJ databases">
        <title>Draft genome sequence of the strain BR 10247T Bradyrhizobium neotropicale isolated from nodules of Centrolobium paraense.</title>
        <authorList>
            <person name="Simoes-Araujo J.L."/>
            <person name="Barauna A.C."/>
            <person name="Silva K."/>
            <person name="Zilli J.E."/>
        </authorList>
    </citation>
    <scope>NUCLEOTIDE SEQUENCE [LARGE SCALE GENOMIC DNA]</scope>
    <source>
        <strain evidence="1 2">BR 10247</strain>
    </source>
</reference>
<dbReference type="Proteomes" id="UP000077173">
    <property type="component" value="Unassembled WGS sequence"/>
</dbReference>
<evidence type="ECO:0000313" key="2">
    <source>
        <dbReference type="Proteomes" id="UP000077173"/>
    </source>
</evidence>
<sequence>MGRSNWLRLRFRDVCSVEGLIAMFDQSTAQASPSIASCAGSLSDARTYIRLLTIRLQHYAT</sequence>
<proteinExistence type="predicted"/>
<comment type="caution">
    <text evidence="1">The sequence shown here is derived from an EMBL/GenBank/DDBJ whole genome shotgun (WGS) entry which is preliminary data.</text>
</comment>
<protein>
    <submittedName>
        <fullName evidence="1">Uncharacterized protein</fullName>
    </submittedName>
</protein>
<gene>
    <name evidence="1" type="ORF">AXW67_31235</name>
</gene>
<dbReference type="EMBL" id="LSEF01000118">
    <property type="protein sequence ID" value="OAF06923.1"/>
    <property type="molecule type" value="Genomic_DNA"/>
</dbReference>
<accession>A0A176YK98</accession>
<name>A0A176YK98_9BRAD</name>
<evidence type="ECO:0000313" key="1">
    <source>
        <dbReference type="EMBL" id="OAF06923.1"/>
    </source>
</evidence>
<keyword evidence="2" id="KW-1185">Reference proteome</keyword>
<organism evidence="1 2">
    <name type="scientific">Bradyrhizobium neotropicale</name>
    <dbReference type="NCBI Taxonomy" id="1497615"/>
    <lineage>
        <taxon>Bacteria</taxon>
        <taxon>Pseudomonadati</taxon>
        <taxon>Pseudomonadota</taxon>
        <taxon>Alphaproteobacteria</taxon>
        <taxon>Hyphomicrobiales</taxon>
        <taxon>Nitrobacteraceae</taxon>
        <taxon>Bradyrhizobium</taxon>
    </lineage>
</organism>
<dbReference type="AlphaFoldDB" id="A0A176YK98"/>